<keyword evidence="3" id="KW-1185">Reference proteome</keyword>
<accession>A0ABS7JGF2</accession>
<dbReference type="EMBL" id="JAIGNQ010000003">
    <property type="protein sequence ID" value="MBX7488996.1"/>
    <property type="molecule type" value="Genomic_DNA"/>
</dbReference>
<protein>
    <recommendedName>
        <fullName evidence="4">Spore coat protein U domain-containing protein</fullName>
    </recommendedName>
</protein>
<keyword evidence="1" id="KW-0732">Signal</keyword>
<evidence type="ECO:0008006" key="4">
    <source>
        <dbReference type="Google" id="ProtNLM"/>
    </source>
</evidence>
<dbReference type="Proteomes" id="UP000776651">
    <property type="component" value="Unassembled WGS sequence"/>
</dbReference>
<comment type="caution">
    <text evidence="2">The sequence shown here is derived from an EMBL/GenBank/DDBJ whole genome shotgun (WGS) entry which is preliminary data.</text>
</comment>
<evidence type="ECO:0000313" key="2">
    <source>
        <dbReference type="EMBL" id="MBX7488996.1"/>
    </source>
</evidence>
<sequence>MLKYLLASAVSVAGALTFPASIQAEPINFRATLLVSCIIVVTDGALAPNGDYTLLSSENTGGLPATATVTALGGAPRLTFTAPTITSSADVTGVTPQIRYVSPGGANQPYTSSQTTYNQSGLLGTYTVNAQASKPTGFNVGTYTIGTVLTCSG</sequence>
<name>A0ABS7JGF2_9SPHN</name>
<gene>
    <name evidence="2" type="ORF">K3177_10775</name>
</gene>
<reference evidence="2 3" key="1">
    <citation type="submission" date="2021-08" db="EMBL/GenBank/DDBJ databases">
        <title>Comparative Genomics Analysis of the Genus Qipengyuania Reveals Extensive Genetic Diversity and Metabolic Versatility, Including the Description of Fifteen Novel Species.</title>
        <authorList>
            <person name="Liu Y."/>
        </authorList>
    </citation>
    <scope>NUCLEOTIDE SEQUENCE [LARGE SCALE GENOMIC DNA]</scope>
    <source>
        <strain evidence="2 3">GH25</strain>
    </source>
</reference>
<evidence type="ECO:0000313" key="3">
    <source>
        <dbReference type="Proteomes" id="UP000776651"/>
    </source>
</evidence>
<feature type="signal peptide" evidence="1">
    <location>
        <begin position="1"/>
        <end position="24"/>
    </location>
</feature>
<evidence type="ECO:0000256" key="1">
    <source>
        <dbReference type="SAM" id="SignalP"/>
    </source>
</evidence>
<organism evidence="2 3">
    <name type="scientific">Qipengyuania pacifica</name>
    <dbReference type="NCBI Taxonomy" id="2860199"/>
    <lineage>
        <taxon>Bacteria</taxon>
        <taxon>Pseudomonadati</taxon>
        <taxon>Pseudomonadota</taxon>
        <taxon>Alphaproteobacteria</taxon>
        <taxon>Sphingomonadales</taxon>
        <taxon>Erythrobacteraceae</taxon>
        <taxon>Qipengyuania</taxon>
    </lineage>
</organism>
<feature type="chain" id="PRO_5047213202" description="Spore coat protein U domain-containing protein" evidence="1">
    <location>
        <begin position="25"/>
        <end position="153"/>
    </location>
</feature>
<dbReference type="RefSeq" id="WP_146029832.1">
    <property type="nucleotide sequence ID" value="NZ_JAHWXO010000009.1"/>
</dbReference>
<proteinExistence type="predicted"/>